<accession>A0A9D2IQ93</accession>
<feature type="region of interest" description="Disordered" evidence="1">
    <location>
        <begin position="1"/>
        <end position="23"/>
    </location>
</feature>
<reference evidence="2" key="1">
    <citation type="journal article" date="2021" name="PeerJ">
        <title>Extensive microbial diversity within the chicken gut microbiome revealed by metagenomics and culture.</title>
        <authorList>
            <person name="Gilroy R."/>
            <person name="Ravi A."/>
            <person name="Getino M."/>
            <person name="Pursley I."/>
            <person name="Horton D.L."/>
            <person name="Alikhan N.F."/>
            <person name="Baker D."/>
            <person name="Gharbi K."/>
            <person name="Hall N."/>
            <person name="Watson M."/>
            <person name="Adriaenssens E.M."/>
            <person name="Foster-Nyarko E."/>
            <person name="Jarju S."/>
            <person name="Secka A."/>
            <person name="Antonio M."/>
            <person name="Oren A."/>
            <person name="Chaudhuri R.R."/>
            <person name="La Ragione R."/>
            <person name="Hildebrand F."/>
            <person name="Pallen M.J."/>
        </authorList>
    </citation>
    <scope>NUCLEOTIDE SEQUENCE</scope>
    <source>
        <strain evidence="2">ChiHecolR3B27-1887</strain>
    </source>
</reference>
<reference evidence="2" key="2">
    <citation type="submission" date="2021-04" db="EMBL/GenBank/DDBJ databases">
        <authorList>
            <person name="Gilroy R."/>
        </authorList>
    </citation>
    <scope>NUCLEOTIDE SEQUENCE</scope>
    <source>
        <strain evidence="2">ChiHecolR3B27-1887</strain>
    </source>
</reference>
<organism evidence="2 3">
    <name type="scientific">Candidatus Olsenella stercoravium</name>
    <dbReference type="NCBI Taxonomy" id="2838713"/>
    <lineage>
        <taxon>Bacteria</taxon>
        <taxon>Bacillati</taxon>
        <taxon>Actinomycetota</taxon>
        <taxon>Coriobacteriia</taxon>
        <taxon>Coriobacteriales</taxon>
        <taxon>Atopobiaceae</taxon>
        <taxon>Olsenella</taxon>
    </lineage>
</organism>
<evidence type="ECO:0000256" key="1">
    <source>
        <dbReference type="SAM" id="MobiDB-lite"/>
    </source>
</evidence>
<proteinExistence type="predicted"/>
<feature type="compositionally biased region" description="Basic and acidic residues" evidence="1">
    <location>
        <begin position="12"/>
        <end position="23"/>
    </location>
</feature>
<sequence>MRDEGWQTALRRQVEESRERAERQPRPWWVYADGLFHDLFAEGDDRHVIDRTLYGMRMAVPRGPTDRETCSVYHLGGIEFIVAEESDMPAVMRCVRMSGYHGHYRRAGEKKEYKF</sequence>
<evidence type="ECO:0000313" key="2">
    <source>
        <dbReference type="EMBL" id="HIZ18482.1"/>
    </source>
</evidence>
<dbReference type="AlphaFoldDB" id="A0A9D2IQ93"/>
<comment type="caution">
    <text evidence="2">The sequence shown here is derived from an EMBL/GenBank/DDBJ whole genome shotgun (WGS) entry which is preliminary data.</text>
</comment>
<dbReference type="EMBL" id="DXBZ01000096">
    <property type="protein sequence ID" value="HIZ18482.1"/>
    <property type="molecule type" value="Genomic_DNA"/>
</dbReference>
<dbReference type="Proteomes" id="UP000824029">
    <property type="component" value="Unassembled WGS sequence"/>
</dbReference>
<protein>
    <submittedName>
        <fullName evidence="2">Uncharacterized protein</fullName>
    </submittedName>
</protein>
<evidence type="ECO:0000313" key="3">
    <source>
        <dbReference type="Proteomes" id="UP000824029"/>
    </source>
</evidence>
<gene>
    <name evidence="2" type="ORF">IAA22_05185</name>
</gene>
<name>A0A9D2IQ93_9ACTN</name>